<comment type="caution">
    <text evidence="1">The sequence shown here is derived from an EMBL/GenBank/DDBJ whole genome shotgun (WGS) entry which is preliminary data.</text>
</comment>
<reference evidence="1 2" key="1">
    <citation type="journal article" date="2018" name="Front. Plant Sci.">
        <title>Red Clover (Trifolium pratense) and Zigzag Clover (T. medium) - A Picture of Genomic Similarities and Differences.</title>
        <authorList>
            <person name="Dluhosova J."/>
            <person name="Istvanek J."/>
            <person name="Nedelnik J."/>
            <person name="Repkova J."/>
        </authorList>
    </citation>
    <scope>NUCLEOTIDE SEQUENCE [LARGE SCALE GENOMIC DNA]</scope>
    <source>
        <strain evidence="2">cv. 10/8</strain>
        <tissue evidence="1">Leaf</tissue>
    </source>
</reference>
<name>A0A392R8Y1_9FABA</name>
<dbReference type="Proteomes" id="UP000265520">
    <property type="component" value="Unassembled WGS sequence"/>
</dbReference>
<evidence type="ECO:0000313" key="1">
    <source>
        <dbReference type="EMBL" id="MCI32677.1"/>
    </source>
</evidence>
<dbReference type="AlphaFoldDB" id="A0A392R8Y1"/>
<dbReference type="EMBL" id="LXQA010197712">
    <property type="protein sequence ID" value="MCI32677.1"/>
    <property type="molecule type" value="Genomic_DNA"/>
</dbReference>
<sequence length="64" mass="7432">MLVNKTVPSEQANGRRYSTSVTLLSSRKWRRLLSLLSWYFKSANVISTWILKDSVSRSCSRPRL</sequence>
<organism evidence="1 2">
    <name type="scientific">Trifolium medium</name>
    <dbReference type="NCBI Taxonomy" id="97028"/>
    <lineage>
        <taxon>Eukaryota</taxon>
        <taxon>Viridiplantae</taxon>
        <taxon>Streptophyta</taxon>
        <taxon>Embryophyta</taxon>
        <taxon>Tracheophyta</taxon>
        <taxon>Spermatophyta</taxon>
        <taxon>Magnoliopsida</taxon>
        <taxon>eudicotyledons</taxon>
        <taxon>Gunneridae</taxon>
        <taxon>Pentapetalae</taxon>
        <taxon>rosids</taxon>
        <taxon>fabids</taxon>
        <taxon>Fabales</taxon>
        <taxon>Fabaceae</taxon>
        <taxon>Papilionoideae</taxon>
        <taxon>50 kb inversion clade</taxon>
        <taxon>NPAAA clade</taxon>
        <taxon>Hologalegina</taxon>
        <taxon>IRL clade</taxon>
        <taxon>Trifolieae</taxon>
        <taxon>Trifolium</taxon>
    </lineage>
</organism>
<evidence type="ECO:0000313" key="2">
    <source>
        <dbReference type="Proteomes" id="UP000265520"/>
    </source>
</evidence>
<protein>
    <submittedName>
        <fullName evidence="1">Uncharacterized protein</fullName>
    </submittedName>
</protein>
<accession>A0A392R8Y1</accession>
<keyword evidence="2" id="KW-1185">Reference proteome</keyword>
<proteinExistence type="predicted"/>
<feature type="non-terminal residue" evidence="1">
    <location>
        <position position="64"/>
    </location>
</feature>